<evidence type="ECO:0000256" key="4">
    <source>
        <dbReference type="ARBA" id="ARBA00022692"/>
    </source>
</evidence>
<accession>A0A097R068</accession>
<keyword evidence="10 11" id="KW-0472">Membrane</keyword>
<evidence type="ECO:0000313" key="13">
    <source>
        <dbReference type="Proteomes" id="UP000029986"/>
    </source>
</evidence>
<dbReference type="PANTHER" id="PTHR30042">
    <property type="entry name" value="POTASSIUM-TRANSPORTING ATPASE C CHAIN"/>
    <property type="match status" value="1"/>
</dbReference>
<evidence type="ECO:0000256" key="10">
    <source>
        <dbReference type="ARBA" id="ARBA00023136"/>
    </source>
</evidence>
<organism evidence="12 13">
    <name type="scientific">Hafnia alvei FB1</name>
    <dbReference type="NCBI Taxonomy" id="1453496"/>
    <lineage>
        <taxon>Bacteria</taxon>
        <taxon>Pseudomonadati</taxon>
        <taxon>Pseudomonadota</taxon>
        <taxon>Gammaproteobacteria</taxon>
        <taxon>Enterobacterales</taxon>
        <taxon>Hafniaceae</taxon>
        <taxon>Hafnia</taxon>
    </lineage>
</organism>
<proteinExistence type="inferred from homology"/>
<dbReference type="GO" id="GO:0016787">
    <property type="term" value="F:hydrolase activity"/>
    <property type="evidence" value="ECO:0007669"/>
    <property type="project" value="UniProtKB-KW"/>
</dbReference>
<keyword evidence="1 11" id="KW-0813">Transport</keyword>
<evidence type="ECO:0000256" key="5">
    <source>
        <dbReference type="ARBA" id="ARBA00022741"/>
    </source>
</evidence>
<dbReference type="HAMAP" id="MF_00276">
    <property type="entry name" value="KdpC"/>
    <property type="match status" value="1"/>
</dbReference>
<sequence>MSLLRPSIMMMLILTAITGIAYPLLTTGLAQVMFHSQAEGSLIERDGVIVGSRLIGQNFTQPKYFWDRPSTTADAAYNPQASGGSNLAASNPQLDKNLQARAALLRQADPSAPVAIPVDLMTSSASGLDPHISPQAAYYQAARIAKVRNLPQASVEKLIAANTKYSLPQFIGQPVVNVLELNMALDALLPHNASNTHS</sequence>
<dbReference type="PATRIC" id="fig|1453496.5.peg.1349"/>
<dbReference type="AlphaFoldDB" id="A0A097R068"/>
<keyword evidence="3 11" id="KW-0633">Potassium transport</keyword>
<comment type="function">
    <text evidence="11">Part of the high-affinity ATP-driven potassium transport (or Kdp) system, which catalyzes the hydrolysis of ATP coupled with the electrogenic transport of potassium into the cytoplasm. This subunit acts as a catalytic chaperone that increases the ATP-binding affinity of the ATP-hydrolyzing subunit KdpB by the formation of a transient KdpB/KdpC/ATP ternary complex.</text>
</comment>
<dbReference type="OrthoDB" id="9788285at2"/>
<dbReference type="eggNOG" id="COG2156">
    <property type="taxonomic scope" value="Bacteria"/>
</dbReference>
<dbReference type="PANTHER" id="PTHR30042:SF2">
    <property type="entry name" value="POTASSIUM-TRANSPORTING ATPASE KDPC SUBUNIT"/>
    <property type="match status" value="1"/>
</dbReference>
<dbReference type="PIRSF" id="PIRSF001296">
    <property type="entry name" value="K_ATPase_KdpC"/>
    <property type="match status" value="1"/>
</dbReference>
<name>A0A097R068_HAFAL</name>
<dbReference type="GO" id="GO:0008556">
    <property type="term" value="F:P-type potassium transmembrane transporter activity"/>
    <property type="evidence" value="ECO:0007669"/>
    <property type="project" value="InterPro"/>
</dbReference>
<dbReference type="NCBIfam" id="NF001454">
    <property type="entry name" value="PRK00315.1"/>
    <property type="match status" value="1"/>
</dbReference>
<protein>
    <recommendedName>
        <fullName evidence="11">Potassium-transporting ATPase KdpC subunit</fullName>
    </recommendedName>
    <alternativeName>
        <fullName evidence="11">ATP phosphohydrolase [potassium-transporting] C chain</fullName>
    </alternativeName>
    <alternativeName>
        <fullName evidence="11">Potassium-binding and translocating subunit C</fullName>
    </alternativeName>
    <alternativeName>
        <fullName evidence="11">Potassium-translocating ATPase C chain</fullName>
    </alternativeName>
</protein>
<keyword evidence="5 11" id="KW-0547">Nucleotide-binding</keyword>
<comment type="subcellular location">
    <subcellularLocation>
        <location evidence="11">Cell membrane</location>
        <topology evidence="11">Single-pass membrane protein</topology>
    </subcellularLocation>
</comment>
<dbReference type="Pfam" id="PF02669">
    <property type="entry name" value="KdpC"/>
    <property type="match status" value="1"/>
</dbReference>
<dbReference type="KEGG" id="hav:AT03_06755"/>
<keyword evidence="7 11" id="KW-0630">Potassium</keyword>
<keyword evidence="9 11" id="KW-0406">Ion transport</keyword>
<dbReference type="GO" id="GO:0005886">
    <property type="term" value="C:plasma membrane"/>
    <property type="evidence" value="ECO:0007669"/>
    <property type="project" value="UniProtKB-SubCell"/>
</dbReference>
<evidence type="ECO:0000256" key="8">
    <source>
        <dbReference type="ARBA" id="ARBA00022989"/>
    </source>
</evidence>
<keyword evidence="13" id="KW-1185">Reference proteome</keyword>
<evidence type="ECO:0000256" key="3">
    <source>
        <dbReference type="ARBA" id="ARBA00022538"/>
    </source>
</evidence>
<evidence type="ECO:0000256" key="7">
    <source>
        <dbReference type="ARBA" id="ARBA00022958"/>
    </source>
</evidence>
<keyword evidence="12" id="KW-0378">Hydrolase</keyword>
<keyword evidence="4 11" id="KW-0812">Transmembrane</keyword>
<dbReference type="GO" id="GO:0005524">
    <property type="term" value="F:ATP binding"/>
    <property type="evidence" value="ECO:0007669"/>
    <property type="project" value="UniProtKB-UniRule"/>
</dbReference>
<evidence type="ECO:0000256" key="11">
    <source>
        <dbReference type="HAMAP-Rule" id="MF_00276"/>
    </source>
</evidence>
<dbReference type="NCBIfam" id="TIGR00681">
    <property type="entry name" value="kdpC"/>
    <property type="match status" value="1"/>
</dbReference>
<evidence type="ECO:0000256" key="9">
    <source>
        <dbReference type="ARBA" id="ARBA00023065"/>
    </source>
</evidence>
<comment type="similarity">
    <text evidence="11">Belongs to the KdpC family.</text>
</comment>
<keyword evidence="2 11" id="KW-1003">Cell membrane</keyword>
<dbReference type="RefSeq" id="WP_025800687.1">
    <property type="nucleotide sequence ID" value="NZ_CP009706.1"/>
</dbReference>
<evidence type="ECO:0000256" key="2">
    <source>
        <dbReference type="ARBA" id="ARBA00022475"/>
    </source>
</evidence>
<dbReference type="HOGENOM" id="CLU_077094_2_0_6"/>
<evidence type="ECO:0000256" key="6">
    <source>
        <dbReference type="ARBA" id="ARBA00022840"/>
    </source>
</evidence>
<comment type="subunit">
    <text evidence="11">The system is composed of three essential subunits: KdpA, KdpB and KdpC.</text>
</comment>
<evidence type="ECO:0000313" key="12">
    <source>
        <dbReference type="EMBL" id="AIU72121.1"/>
    </source>
</evidence>
<evidence type="ECO:0000256" key="1">
    <source>
        <dbReference type="ARBA" id="ARBA00022448"/>
    </source>
</evidence>
<dbReference type="Proteomes" id="UP000029986">
    <property type="component" value="Chromosome"/>
</dbReference>
<gene>
    <name evidence="11" type="primary">kdpC</name>
    <name evidence="12" type="ORF">AT03_06755</name>
</gene>
<reference evidence="12 13" key="1">
    <citation type="journal article" date="2014" name="Gut Pathog.">
        <title>Gene clusters of Hafnia alvei strain FB1 important in survival and pathogenesis: a draft genome perspective.</title>
        <authorList>
            <person name="Tan J.Y."/>
            <person name="Yin W.F."/>
            <person name="Chan K.G."/>
        </authorList>
    </citation>
    <scope>NUCLEOTIDE SEQUENCE [LARGE SCALE GENOMIC DNA]</scope>
    <source>
        <strain evidence="12 13">FB1</strain>
    </source>
</reference>
<dbReference type="InterPro" id="IPR003820">
    <property type="entry name" value="KdpC"/>
</dbReference>
<keyword evidence="6 11" id="KW-0067">ATP-binding</keyword>
<keyword evidence="8 11" id="KW-1133">Transmembrane helix</keyword>
<dbReference type="EMBL" id="CP009706">
    <property type="protein sequence ID" value="AIU72121.1"/>
    <property type="molecule type" value="Genomic_DNA"/>
</dbReference>